<dbReference type="AlphaFoldDB" id="M1VIK7"/>
<feature type="region of interest" description="Disordered" evidence="1">
    <location>
        <begin position="64"/>
        <end position="83"/>
    </location>
</feature>
<proteinExistence type="predicted"/>
<dbReference type="Pfam" id="PF01963">
    <property type="entry name" value="TraB_PrgY_gumN"/>
    <property type="match status" value="1"/>
</dbReference>
<gene>
    <name evidence="2" type="ORF">CYME_CMT494C</name>
</gene>
<dbReference type="Proteomes" id="UP000007014">
    <property type="component" value="Chromosome 20"/>
</dbReference>
<dbReference type="InterPro" id="IPR002816">
    <property type="entry name" value="TraB/PrgY/GumN_fam"/>
</dbReference>
<dbReference type="OrthoDB" id="48306at2759"/>
<evidence type="ECO:0000256" key="1">
    <source>
        <dbReference type="SAM" id="MobiDB-lite"/>
    </source>
</evidence>
<sequence length="358" mass="39631">MSTVAVRARWLSGIWRWRGFRQFVRSEQWWRREPRPAAYRTLVPQAQPAFRVWVSGSLSTSAGNSTFGSAPGDETTNSTGTAAALTDDNPLRLVNGSTGAVAHVLGTAHISALSVSQTRELIRRVQPDTVVVELDDERVQTVRERLDKKDPSQDSSLFSELLRVFTDPRGGSLGSRMFEVYFKLMYRALRMAGFLPGAEFVAAIEEAERIGARVVLGDRNIHETMERLRAAVFHNFSDVLHALVSPPPPELESLLDNLKDQARGGNARKISTDFVDALLDRKSVRLLTRFLSRSLPAVSKVMLDERDVILASKIATAPGQKIVAIVGAAHLDGIERWWLQNIEPDPIIVSSSPLPSQS</sequence>
<dbReference type="RefSeq" id="XP_005539458.1">
    <property type="nucleotide sequence ID" value="XM_005539401.1"/>
</dbReference>
<dbReference type="HOGENOM" id="CLU_066331_1_0_1"/>
<name>M1VIK7_CYAM1</name>
<dbReference type="eggNOG" id="KOG2860">
    <property type="taxonomic scope" value="Eukaryota"/>
</dbReference>
<evidence type="ECO:0000313" key="3">
    <source>
        <dbReference type="Proteomes" id="UP000007014"/>
    </source>
</evidence>
<protein>
    <submittedName>
        <fullName evidence="2">Similar to pheromone shutdown protein TraB</fullName>
    </submittedName>
</protein>
<dbReference type="CDD" id="cd14726">
    <property type="entry name" value="TraB_PrgY-like"/>
    <property type="match status" value="1"/>
</dbReference>
<organism evidence="2 3">
    <name type="scientific">Cyanidioschyzon merolae (strain NIES-3377 / 10D)</name>
    <name type="common">Unicellular red alga</name>
    <dbReference type="NCBI Taxonomy" id="280699"/>
    <lineage>
        <taxon>Eukaryota</taxon>
        <taxon>Rhodophyta</taxon>
        <taxon>Bangiophyceae</taxon>
        <taxon>Cyanidiales</taxon>
        <taxon>Cyanidiaceae</taxon>
        <taxon>Cyanidioschyzon</taxon>
    </lineage>
</organism>
<dbReference type="GeneID" id="16997889"/>
<dbReference type="InterPro" id="IPR046345">
    <property type="entry name" value="TraB_PrgY-like"/>
</dbReference>
<dbReference type="Gramene" id="CMT494CT">
    <property type="protein sequence ID" value="CMT494CT"/>
    <property type="gene ID" value="CMT494C"/>
</dbReference>
<reference evidence="2 3" key="1">
    <citation type="journal article" date="2004" name="Nature">
        <title>Genome sequence of the ultrasmall unicellular red alga Cyanidioschyzon merolae 10D.</title>
        <authorList>
            <person name="Matsuzaki M."/>
            <person name="Misumi O."/>
            <person name="Shin-i T."/>
            <person name="Maruyama S."/>
            <person name="Takahara M."/>
            <person name="Miyagishima S."/>
            <person name="Mori T."/>
            <person name="Nishida K."/>
            <person name="Yagisawa F."/>
            <person name="Nishida K."/>
            <person name="Yoshida Y."/>
            <person name="Nishimura Y."/>
            <person name="Nakao S."/>
            <person name="Kobayashi T."/>
            <person name="Momoyama Y."/>
            <person name="Higashiyama T."/>
            <person name="Minoda A."/>
            <person name="Sano M."/>
            <person name="Nomoto H."/>
            <person name="Oishi K."/>
            <person name="Hayashi H."/>
            <person name="Ohta F."/>
            <person name="Nishizaka S."/>
            <person name="Haga S."/>
            <person name="Miura S."/>
            <person name="Morishita T."/>
            <person name="Kabeya Y."/>
            <person name="Terasawa K."/>
            <person name="Suzuki Y."/>
            <person name="Ishii Y."/>
            <person name="Asakawa S."/>
            <person name="Takano H."/>
            <person name="Ohta N."/>
            <person name="Kuroiwa H."/>
            <person name="Tanaka K."/>
            <person name="Shimizu N."/>
            <person name="Sugano S."/>
            <person name="Sato N."/>
            <person name="Nozaki H."/>
            <person name="Ogasawara N."/>
            <person name="Kohara Y."/>
            <person name="Kuroiwa T."/>
        </authorList>
    </citation>
    <scope>NUCLEOTIDE SEQUENCE [LARGE SCALE GENOMIC DNA]</scope>
    <source>
        <strain evidence="2 3">10D</strain>
    </source>
</reference>
<dbReference type="EMBL" id="AP006502">
    <property type="protein sequence ID" value="BAM83422.1"/>
    <property type="molecule type" value="Genomic_DNA"/>
</dbReference>
<keyword evidence="3" id="KW-1185">Reference proteome</keyword>
<dbReference type="OMA" id="ECHIARS"/>
<reference evidence="2 3" key="2">
    <citation type="journal article" date="2007" name="BMC Biol.">
        <title>A 100%-complete sequence reveals unusually simple genomic features in the hot-spring red alga Cyanidioschyzon merolae.</title>
        <authorList>
            <person name="Nozaki H."/>
            <person name="Takano H."/>
            <person name="Misumi O."/>
            <person name="Terasawa K."/>
            <person name="Matsuzaki M."/>
            <person name="Maruyama S."/>
            <person name="Nishida K."/>
            <person name="Yagisawa F."/>
            <person name="Yoshida Y."/>
            <person name="Fujiwara T."/>
            <person name="Takio S."/>
            <person name="Tamura K."/>
            <person name="Chung S.J."/>
            <person name="Nakamura S."/>
            <person name="Kuroiwa H."/>
            <person name="Tanaka K."/>
            <person name="Sato N."/>
            <person name="Kuroiwa T."/>
        </authorList>
    </citation>
    <scope>NUCLEOTIDE SEQUENCE [LARGE SCALE GENOMIC DNA]</scope>
    <source>
        <strain evidence="2 3">10D</strain>
    </source>
</reference>
<dbReference type="PANTHER" id="PTHR21530">
    <property type="entry name" value="PHEROMONE SHUTDOWN PROTEIN"/>
    <property type="match status" value="1"/>
</dbReference>
<feature type="compositionally biased region" description="Polar residues" evidence="1">
    <location>
        <begin position="64"/>
        <end position="81"/>
    </location>
</feature>
<accession>M1VIK7</accession>
<dbReference type="KEGG" id="cme:CYME_CMT494C"/>
<evidence type="ECO:0000313" key="2">
    <source>
        <dbReference type="EMBL" id="BAM83422.1"/>
    </source>
</evidence>
<dbReference type="PANTHER" id="PTHR21530:SF7">
    <property type="entry name" value="TRAB DOMAIN-CONTAINING PROTEIN"/>
    <property type="match status" value="1"/>
</dbReference>